<comment type="subcellular location">
    <subcellularLocation>
        <location evidence="1 7">Cell membrane</location>
        <topology evidence="1 7">Multi-pass membrane protein</topology>
    </subcellularLocation>
</comment>
<dbReference type="InterPro" id="IPR035906">
    <property type="entry name" value="MetI-like_sf"/>
</dbReference>
<evidence type="ECO:0000256" key="3">
    <source>
        <dbReference type="ARBA" id="ARBA00022475"/>
    </source>
</evidence>
<comment type="caution">
    <text evidence="9">The sequence shown here is derived from an EMBL/GenBank/DDBJ whole genome shotgun (WGS) entry which is preliminary data.</text>
</comment>
<dbReference type="RefSeq" id="WP_264713215.1">
    <property type="nucleotide sequence ID" value="NZ_JAPDNT010000004.1"/>
</dbReference>
<dbReference type="SUPFAM" id="SSF161098">
    <property type="entry name" value="MetI-like"/>
    <property type="match status" value="1"/>
</dbReference>
<evidence type="ECO:0000313" key="9">
    <source>
        <dbReference type="EMBL" id="MCW3474574.1"/>
    </source>
</evidence>
<evidence type="ECO:0000256" key="1">
    <source>
        <dbReference type="ARBA" id="ARBA00004651"/>
    </source>
</evidence>
<dbReference type="CDD" id="cd06261">
    <property type="entry name" value="TM_PBP2"/>
    <property type="match status" value="1"/>
</dbReference>
<sequence>MSGRITPGVALLLALLAAFVVAAVAAPILAPFDPLRQSLLLRLRPPGTTLAAGTFLLGTDDLGRDLLSRVLYGARASLAVAALSVSVSLLVGTLLGLLAGWFRGWPAILIMRLVDTMLSIPAILLAVLTVAVLGPGFLNLVLVLGLTRWPRYTRVAYAQTLQVANLPYIRAAEMAGSSALRILLRHVLPNIAGPLMVVATTEFGLMILFEAGLSFLGLGIQPPFPSWGSIMSAGRQYVARAWWLTVFPGACLFVLVLCVNLFGDWLRDRVDPRSQSR</sequence>
<proteinExistence type="inferred from homology"/>
<name>A0AA42CDZ3_9PROT</name>
<protein>
    <submittedName>
        <fullName evidence="9">ABC transporter permease</fullName>
    </submittedName>
</protein>
<feature type="transmembrane region" description="Helical" evidence="7">
    <location>
        <begin position="123"/>
        <end position="146"/>
    </location>
</feature>
<dbReference type="PANTHER" id="PTHR43386:SF25">
    <property type="entry name" value="PEPTIDE ABC TRANSPORTER PERMEASE PROTEIN"/>
    <property type="match status" value="1"/>
</dbReference>
<gene>
    <name evidence="9" type="ORF">OL599_08245</name>
</gene>
<keyword evidence="3" id="KW-1003">Cell membrane</keyword>
<evidence type="ECO:0000313" key="10">
    <source>
        <dbReference type="Proteomes" id="UP001165679"/>
    </source>
</evidence>
<evidence type="ECO:0000259" key="8">
    <source>
        <dbReference type="PROSITE" id="PS50928"/>
    </source>
</evidence>
<dbReference type="GO" id="GO:0055085">
    <property type="term" value="P:transmembrane transport"/>
    <property type="evidence" value="ECO:0007669"/>
    <property type="project" value="InterPro"/>
</dbReference>
<reference evidence="9" key="1">
    <citation type="submission" date="2022-09" db="EMBL/GenBank/DDBJ databases">
        <title>Rhodovastum sp. nov. RN2-1 isolated from soil in Seongnam, South Korea.</title>
        <authorList>
            <person name="Le N.T."/>
        </authorList>
    </citation>
    <scope>NUCLEOTIDE SEQUENCE</scope>
    <source>
        <strain evidence="9">RN2-1</strain>
    </source>
</reference>
<feature type="transmembrane region" description="Helical" evidence="7">
    <location>
        <begin position="196"/>
        <end position="221"/>
    </location>
</feature>
<dbReference type="PROSITE" id="PS50928">
    <property type="entry name" value="ABC_TM1"/>
    <property type="match status" value="1"/>
</dbReference>
<evidence type="ECO:0000256" key="7">
    <source>
        <dbReference type="RuleBase" id="RU363032"/>
    </source>
</evidence>
<dbReference type="PANTHER" id="PTHR43386">
    <property type="entry name" value="OLIGOPEPTIDE TRANSPORT SYSTEM PERMEASE PROTEIN APPC"/>
    <property type="match status" value="1"/>
</dbReference>
<comment type="similarity">
    <text evidence="7">Belongs to the binding-protein-dependent transport system permease family.</text>
</comment>
<organism evidence="9 10">
    <name type="scientific">Limobrevibacterium gyesilva</name>
    <dbReference type="NCBI Taxonomy" id="2991712"/>
    <lineage>
        <taxon>Bacteria</taxon>
        <taxon>Pseudomonadati</taxon>
        <taxon>Pseudomonadota</taxon>
        <taxon>Alphaproteobacteria</taxon>
        <taxon>Acetobacterales</taxon>
        <taxon>Acetobacteraceae</taxon>
        <taxon>Limobrevibacterium</taxon>
    </lineage>
</organism>
<dbReference type="Pfam" id="PF00528">
    <property type="entry name" value="BPD_transp_1"/>
    <property type="match status" value="1"/>
</dbReference>
<keyword evidence="5 7" id="KW-1133">Transmembrane helix</keyword>
<dbReference type="Proteomes" id="UP001165679">
    <property type="component" value="Unassembled WGS sequence"/>
</dbReference>
<evidence type="ECO:0000256" key="6">
    <source>
        <dbReference type="ARBA" id="ARBA00023136"/>
    </source>
</evidence>
<keyword evidence="4 7" id="KW-0812">Transmembrane</keyword>
<keyword evidence="6 7" id="KW-0472">Membrane</keyword>
<accession>A0AA42CDZ3</accession>
<dbReference type="EMBL" id="JAPDNT010000004">
    <property type="protein sequence ID" value="MCW3474574.1"/>
    <property type="molecule type" value="Genomic_DNA"/>
</dbReference>
<dbReference type="GO" id="GO:0005886">
    <property type="term" value="C:plasma membrane"/>
    <property type="evidence" value="ECO:0007669"/>
    <property type="project" value="UniProtKB-SubCell"/>
</dbReference>
<dbReference type="InterPro" id="IPR000515">
    <property type="entry name" value="MetI-like"/>
</dbReference>
<evidence type="ECO:0000256" key="5">
    <source>
        <dbReference type="ARBA" id="ARBA00022989"/>
    </source>
</evidence>
<feature type="transmembrane region" description="Helical" evidence="7">
    <location>
        <begin position="76"/>
        <end position="102"/>
    </location>
</feature>
<dbReference type="AlphaFoldDB" id="A0AA42CDZ3"/>
<keyword evidence="2 7" id="KW-0813">Transport</keyword>
<keyword evidence="10" id="KW-1185">Reference proteome</keyword>
<dbReference type="InterPro" id="IPR050366">
    <property type="entry name" value="BP-dependent_transpt_permease"/>
</dbReference>
<evidence type="ECO:0000256" key="4">
    <source>
        <dbReference type="ARBA" id="ARBA00022692"/>
    </source>
</evidence>
<feature type="domain" description="ABC transmembrane type-1" evidence="8">
    <location>
        <begin position="74"/>
        <end position="263"/>
    </location>
</feature>
<reference evidence="9" key="2">
    <citation type="submission" date="2022-10" db="EMBL/GenBank/DDBJ databases">
        <authorList>
            <person name="Trinh H.N."/>
        </authorList>
    </citation>
    <scope>NUCLEOTIDE SEQUENCE</scope>
    <source>
        <strain evidence="9">RN2-1</strain>
    </source>
</reference>
<dbReference type="Gene3D" id="1.10.3720.10">
    <property type="entry name" value="MetI-like"/>
    <property type="match status" value="1"/>
</dbReference>
<feature type="transmembrane region" description="Helical" evidence="7">
    <location>
        <begin position="241"/>
        <end position="263"/>
    </location>
</feature>
<evidence type="ECO:0000256" key="2">
    <source>
        <dbReference type="ARBA" id="ARBA00022448"/>
    </source>
</evidence>